<evidence type="ECO:0000259" key="2">
    <source>
        <dbReference type="PROSITE" id="PS51462"/>
    </source>
</evidence>
<gene>
    <name evidence="3" type="ORF">V2H45_20635</name>
</gene>
<dbReference type="PROSITE" id="PS51462">
    <property type="entry name" value="NUDIX"/>
    <property type="match status" value="1"/>
</dbReference>
<feature type="domain" description="Nudix hydrolase" evidence="2">
    <location>
        <begin position="56"/>
        <end position="187"/>
    </location>
</feature>
<dbReference type="Proteomes" id="UP001333818">
    <property type="component" value="Unassembled WGS sequence"/>
</dbReference>
<evidence type="ECO:0000313" key="3">
    <source>
        <dbReference type="EMBL" id="MEE3719156.1"/>
    </source>
</evidence>
<name>A0AAW9Q220_9CYAN</name>
<keyword evidence="4" id="KW-1185">Reference proteome</keyword>
<sequence>MQNFTACFSSPEMLTPPPKDWQTRDRFLELHSRWMTLIGEHLQDDRGEILEYWRIEKADSAIVLPIQGDRILLPPPSFRPGIGRVTLDFPGGRVAEGQNPEQAAIAVLRRELGIESDAIAQLISLNTEGWAVNSSFSNQKLYGFVAQIESTVKFPPEFQIDTYPVTPVGVNRLLQALKCLQCRAILLEWRSTFAEIFRAME</sequence>
<dbReference type="EMBL" id="JAZBJZ010000115">
    <property type="protein sequence ID" value="MEE3719156.1"/>
    <property type="molecule type" value="Genomic_DNA"/>
</dbReference>
<proteinExistence type="predicted"/>
<feature type="region of interest" description="Disordered" evidence="1">
    <location>
        <begin position="1"/>
        <end position="20"/>
    </location>
</feature>
<accession>A0AAW9Q220</accession>
<dbReference type="InterPro" id="IPR015797">
    <property type="entry name" value="NUDIX_hydrolase-like_dom_sf"/>
</dbReference>
<evidence type="ECO:0000313" key="4">
    <source>
        <dbReference type="Proteomes" id="UP001333818"/>
    </source>
</evidence>
<comment type="caution">
    <text evidence="3">The sequence shown here is derived from an EMBL/GenBank/DDBJ whole genome shotgun (WGS) entry which is preliminary data.</text>
</comment>
<dbReference type="AlphaFoldDB" id="A0AAW9Q220"/>
<dbReference type="InterPro" id="IPR000086">
    <property type="entry name" value="NUDIX_hydrolase_dom"/>
</dbReference>
<evidence type="ECO:0000256" key="1">
    <source>
        <dbReference type="SAM" id="MobiDB-lite"/>
    </source>
</evidence>
<protein>
    <submittedName>
        <fullName evidence="3">NUDIX domain-containing protein</fullName>
    </submittedName>
</protein>
<reference evidence="3" key="1">
    <citation type="submission" date="2024-01" db="EMBL/GenBank/DDBJ databases">
        <title>Bank of Algae and Cyanobacteria of the Azores (BACA) strain genomes.</title>
        <authorList>
            <person name="Luz R."/>
            <person name="Cordeiro R."/>
            <person name="Fonseca A."/>
            <person name="Goncalves V."/>
        </authorList>
    </citation>
    <scope>NUCLEOTIDE SEQUENCE</scope>
    <source>
        <strain evidence="3">BACA0141</strain>
    </source>
</reference>
<organism evidence="3 4">
    <name type="scientific">Tumidithrix elongata BACA0141</name>
    <dbReference type="NCBI Taxonomy" id="2716417"/>
    <lineage>
        <taxon>Bacteria</taxon>
        <taxon>Bacillati</taxon>
        <taxon>Cyanobacteriota</taxon>
        <taxon>Cyanophyceae</taxon>
        <taxon>Pseudanabaenales</taxon>
        <taxon>Pseudanabaenaceae</taxon>
        <taxon>Tumidithrix</taxon>
        <taxon>Tumidithrix elongata</taxon>
    </lineage>
</organism>
<dbReference type="SUPFAM" id="SSF55811">
    <property type="entry name" value="Nudix"/>
    <property type="match status" value="1"/>
</dbReference>
<dbReference type="Gene3D" id="3.90.79.10">
    <property type="entry name" value="Nucleoside Triphosphate Pyrophosphohydrolase"/>
    <property type="match status" value="1"/>
</dbReference>